<accession>A0A2R6XFB2</accession>
<dbReference type="EC" id="2.7.11.1" evidence="2"/>
<feature type="coiled-coil region" evidence="12">
    <location>
        <begin position="100"/>
        <end position="130"/>
    </location>
</feature>
<keyword evidence="7" id="KW-0418">Kinase</keyword>
<dbReference type="EMBL" id="KZ772691">
    <property type="protein sequence ID" value="PTQ44792.1"/>
    <property type="molecule type" value="Genomic_DNA"/>
</dbReference>
<keyword evidence="4" id="KW-0597">Phosphoprotein</keyword>
<feature type="domain" description="AGC-kinase C-terminal" evidence="15">
    <location>
        <begin position="442"/>
        <end position="514"/>
    </location>
</feature>
<comment type="catalytic activity">
    <reaction evidence="9">
        <text>L-threonyl-[protein] + ATP = O-phospho-L-threonyl-[protein] + ADP + H(+)</text>
        <dbReference type="Rhea" id="RHEA:46608"/>
        <dbReference type="Rhea" id="RHEA-COMP:11060"/>
        <dbReference type="Rhea" id="RHEA-COMP:11605"/>
        <dbReference type="ChEBI" id="CHEBI:15378"/>
        <dbReference type="ChEBI" id="CHEBI:30013"/>
        <dbReference type="ChEBI" id="CHEBI:30616"/>
        <dbReference type="ChEBI" id="CHEBI:61977"/>
        <dbReference type="ChEBI" id="CHEBI:456216"/>
        <dbReference type="EC" id="2.7.11.1"/>
    </reaction>
</comment>
<dbReference type="InterPro" id="IPR011009">
    <property type="entry name" value="Kinase-like_dom_sf"/>
</dbReference>
<comment type="similarity">
    <text evidence="1">Belongs to the protein kinase superfamily. AGC Ser/Thr protein kinase family.</text>
</comment>
<dbReference type="SMART" id="SM00133">
    <property type="entry name" value="S_TK_X"/>
    <property type="match status" value="1"/>
</dbReference>
<dbReference type="InterPro" id="IPR017441">
    <property type="entry name" value="Protein_kinase_ATP_BS"/>
</dbReference>
<dbReference type="Proteomes" id="UP000244005">
    <property type="component" value="Unassembled WGS sequence"/>
</dbReference>
<dbReference type="OrthoDB" id="3638488at2759"/>
<evidence type="ECO:0000256" key="5">
    <source>
        <dbReference type="ARBA" id="ARBA00022679"/>
    </source>
</evidence>
<dbReference type="InterPro" id="IPR000961">
    <property type="entry name" value="AGC-kinase_C"/>
</dbReference>
<name>A0A2R6XFB2_MARPO</name>
<feature type="domain" description="Protein kinase" evidence="14">
    <location>
        <begin position="137"/>
        <end position="441"/>
    </location>
</feature>
<feature type="region of interest" description="Disordered" evidence="13">
    <location>
        <begin position="37"/>
        <end position="62"/>
    </location>
</feature>
<evidence type="ECO:0000256" key="12">
    <source>
        <dbReference type="SAM" id="Coils"/>
    </source>
</evidence>
<evidence type="ECO:0000259" key="14">
    <source>
        <dbReference type="PROSITE" id="PS50011"/>
    </source>
</evidence>
<dbReference type="PROSITE" id="PS51285">
    <property type="entry name" value="AGC_KINASE_CTER"/>
    <property type="match status" value="1"/>
</dbReference>
<evidence type="ECO:0000256" key="7">
    <source>
        <dbReference type="ARBA" id="ARBA00022777"/>
    </source>
</evidence>
<keyword evidence="3" id="KW-0723">Serine/threonine-protein kinase</keyword>
<keyword evidence="12" id="KW-0175">Coiled coil</keyword>
<keyword evidence="17" id="KW-1185">Reference proteome</keyword>
<sequence>MREVVVVVLEARVQNELEMSWKMMCLVRFKRFKVSLGKKNGSAGSDSSRESTKSAADELPSSITRQKVAAAKQYIENHYKAQMKNLQERKERRWSLERKLADADVSEEEHNNLLKDLERKETEYMRLQRHKMGVDDFELLTIIGRGAFGEVRLCREKLTSQVYAMKKLKKSEMLRRGQVEHVKAERNLLAEVDSNCIVKLYCSFQDDEYLYLIMEYLPGGDMMTLLMRKDTLTEDEARFYVGQAVLAIESIHKHNYIHRDIKPDNLLLDKEGHMKLSDFGLCKPLDCSNLPTLHENETIIEDDCREGMDGDGRTMPKSQGRTQQEQLLHWQRNRRMLAYSTVGTPDYIAPEVLLKKGYGMECDWWSLGAIMYEMLVGYPPFYSDEPMSTCRKIVNWRTHLKFPEEAKLTSDAKDFISRLLCDVEHRLGTRGVDEIKVHPWFRGTPWDKLYDMEAAFKPEVTSELDTQNFEKFEESGPQSKSSSRSGPWRKMLSSKDVNFVGYTYKNFEIVQDAHVPGVAELRKKGKPKRPSIKSLFDPSLGGNGSSPGSFMMLPTQPETSESPEPSPPGSMSSPSRLCLYQQPPVYPYGGSNAR</sequence>
<dbReference type="Gramene" id="Mp1g14130.1">
    <property type="protein sequence ID" value="Mp1g14130.1.cds"/>
    <property type="gene ID" value="Mp1g14130"/>
</dbReference>
<dbReference type="GO" id="GO:0005737">
    <property type="term" value="C:cytoplasm"/>
    <property type="evidence" value="ECO:0007669"/>
    <property type="project" value="UniProtKB-ARBA"/>
</dbReference>
<dbReference type="SMART" id="SM00220">
    <property type="entry name" value="S_TKc"/>
    <property type="match status" value="1"/>
</dbReference>
<dbReference type="PROSITE" id="PS00108">
    <property type="entry name" value="PROTEIN_KINASE_ST"/>
    <property type="match status" value="1"/>
</dbReference>
<dbReference type="Gene3D" id="1.10.510.10">
    <property type="entry name" value="Transferase(Phosphotransferase) domain 1"/>
    <property type="match status" value="2"/>
</dbReference>
<evidence type="ECO:0000256" key="10">
    <source>
        <dbReference type="ARBA" id="ARBA00048679"/>
    </source>
</evidence>
<dbReference type="PANTHER" id="PTHR22988:SF76">
    <property type="entry name" value="CHROMOSOME UNDETERMINED SCAFFOLD_135, WHOLE GENOME SHOTGUN SEQUENCE"/>
    <property type="match status" value="1"/>
</dbReference>
<keyword evidence="5" id="KW-0808">Transferase</keyword>
<keyword evidence="6 11" id="KW-0547">Nucleotide-binding</keyword>
<feature type="compositionally biased region" description="Basic and acidic residues" evidence="13">
    <location>
        <begin position="47"/>
        <end position="56"/>
    </location>
</feature>
<evidence type="ECO:0000256" key="4">
    <source>
        <dbReference type="ARBA" id="ARBA00022553"/>
    </source>
</evidence>
<dbReference type="SUPFAM" id="SSF56112">
    <property type="entry name" value="Protein kinase-like (PK-like)"/>
    <property type="match status" value="1"/>
</dbReference>
<evidence type="ECO:0000256" key="11">
    <source>
        <dbReference type="PROSITE-ProRule" id="PRU10141"/>
    </source>
</evidence>
<organism evidence="16 17">
    <name type="scientific">Marchantia polymorpha</name>
    <name type="common">Common liverwort</name>
    <name type="synonym">Marchantia aquatica</name>
    <dbReference type="NCBI Taxonomy" id="3197"/>
    <lineage>
        <taxon>Eukaryota</taxon>
        <taxon>Viridiplantae</taxon>
        <taxon>Streptophyta</taxon>
        <taxon>Embryophyta</taxon>
        <taxon>Marchantiophyta</taxon>
        <taxon>Marchantiopsida</taxon>
        <taxon>Marchantiidae</taxon>
        <taxon>Marchantiales</taxon>
        <taxon>Marchantiaceae</taxon>
        <taxon>Marchantia</taxon>
    </lineage>
</organism>
<dbReference type="PANTHER" id="PTHR22988">
    <property type="entry name" value="MYOTONIC DYSTROPHY S/T KINASE-RELATED"/>
    <property type="match status" value="1"/>
</dbReference>
<dbReference type="GO" id="GO:0035556">
    <property type="term" value="P:intracellular signal transduction"/>
    <property type="evidence" value="ECO:0000318"/>
    <property type="project" value="GO_Central"/>
</dbReference>
<dbReference type="InterPro" id="IPR000719">
    <property type="entry name" value="Prot_kinase_dom"/>
</dbReference>
<dbReference type="GO" id="GO:0005524">
    <property type="term" value="F:ATP binding"/>
    <property type="evidence" value="ECO:0007669"/>
    <property type="project" value="UniProtKB-UniRule"/>
</dbReference>
<dbReference type="GO" id="GO:0106310">
    <property type="term" value="F:protein serine kinase activity"/>
    <property type="evidence" value="ECO:0007669"/>
    <property type="project" value="RHEA"/>
</dbReference>
<keyword evidence="8 11" id="KW-0067">ATP-binding</keyword>
<evidence type="ECO:0000256" key="3">
    <source>
        <dbReference type="ARBA" id="ARBA00022527"/>
    </source>
</evidence>
<dbReference type="CDD" id="cd05599">
    <property type="entry name" value="STKc_NDR_like"/>
    <property type="match status" value="1"/>
</dbReference>
<evidence type="ECO:0000313" key="17">
    <source>
        <dbReference type="Proteomes" id="UP000244005"/>
    </source>
</evidence>
<dbReference type="PROSITE" id="PS00107">
    <property type="entry name" value="PROTEIN_KINASE_ATP"/>
    <property type="match status" value="1"/>
</dbReference>
<evidence type="ECO:0000256" key="8">
    <source>
        <dbReference type="ARBA" id="ARBA00022840"/>
    </source>
</evidence>
<dbReference type="PROSITE" id="PS50011">
    <property type="entry name" value="PROTEIN_KINASE_DOM"/>
    <property type="match status" value="1"/>
</dbReference>
<evidence type="ECO:0000256" key="1">
    <source>
        <dbReference type="ARBA" id="ARBA00009903"/>
    </source>
</evidence>
<dbReference type="AlphaFoldDB" id="A0A2R6XFB2"/>
<gene>
    <name evidence="16" type="ORF">MARPO_0019s0183</name>
</gene>
<protein>
    <recommendedName>
        <fullName evidence="2">non-specific serine/threonine protein kinase</fullName>
        <ecNumber evidence="2">2.7.11.1</ecNumber>
    </recommendedName>
</protein>
<evidence type="ECO:0000256" key="2">
    <source>
        <dbReference type="ARBA" id="ARBA00012513"/>
    </source>
</evidence>
<evidence type="ECO:0000259" key="15">
    <source>
        <dbReference type="PROSITE" id="PS51285"/>
    </source>
</evidence>
<proteinExistence type="inferred from homology"/>
<evidence type="ECO:0000313" key="16">
    <source>
        <dbReference type="EMBL" id="PTQ44792.1"/>
    </source>
</evidence>
<dbReference type="InterPro" id="IPR059233">
    <property type="entry name" value="MobB_NdrA/B/Cbk1"/>
</dbReference>
<dbReference type="Gene3D" id="3.30.200.20">
    <property type="entry name" value="Phosphorylase Kinase, domain 1"/>
    <property type="match status" value="2"/>
</dbReference>
<feature type="compositionally biased region" description="Low complexity" evidence="13">
    <location>
        <begin position="546"/>
        <end position="575"/>
    </location>
</feature>
<evidence type="ECO:0000256" key="13">
    <source>
        <dbReference type="SAM" id="MobiDB-lite"/>
    </source>
</evidence>
<dbReference type="CDD" id="cd21742">
    <property type="entry name" value="MobB_NDR_LATS-like"/>
    <property type="match status" value="1"/>
</dbReference>
<evidence type="ECO:0000256" key="6">
    <source>
        <dbReference type="ARBA" id="ARBA00022741"/>
    </source>
</evidence>
<dbReference type="GO" id="GO:0004674">
    <property type="term" value="F:protein serine/threonine kinase activity"/>
    <property type="evidence" value="ECO:0000318"/>
    <property type="project" value="GO_Central"/>
</dbReference>
<evidence type="ECO:0000256" key="9">
    <source>
        <dbReference type="ARBA" id="ARBA00047899"/>
    </source>
</evidence>
<feature type="region of interest" description="Disordered" evidence="13">
    <location>
        <begin position="469"/>
        <end position="488"/>
    </location>
</feature>
<dbReference type="FunFam" id="3.30.200.20:FF:000102">
    <property type="entry name" value="Non-specific serine/threonine protein kinase"/>
    <property type="match status" value="1"/>
</dbReference>
<dbReference type="FunFam" id="1.10.510.10:FF:000042">
    <property type="entry name" value="Non-specific serine/threonine protein kinase"/>
    <property type="match status" value="1"/>
</dbReference>
<reference evidence="17" key="1">
    <citation type="journal article" date="2017" name="Cell">
        <title>Insights into land plant evolution garnered from the Marchantia polymorpha genome.</title>
        <authorList>
            <person name="Bowman J.L."/>
            <person name="Kohchi T."/>
            <person name="Yamato K.T."/>
            <person name="Jenkins J."/>
            <person name="Shu S."/>
            <person name="Ishizaki K."/>
            <person name="Yamaoka S."/>
            <person name="Nishihama R."/>
            <person name="Nakamura Y."/>
            <person name="Berger F."/>
            <person name="Adam C."/>
            <person name="Aki S.S."/>
            <person name="Althoff F."/>
            <person name="Araki T."/>
            <person name="Arteaga-Vazquez M.A."/>
            <person name="Balasubrmanian S."/>
            <person name="Barry K."/>
            <person name="Bauer D."/>
            <person name="Boehm C.R."/>
            <person name="Briginshaw L."/>
            <person name="Caballero-Perez J."/>
            <person name="Catarino B."/>
            <person name="Chen F."/>
            <person name="Chiyoda S."/>
            <person name="Chovatia M."/>
            <person name="Davies K.M."/>
            <person name="Delmans M."/>
            <person name="Demura T."/>
            <person name="Dierschke T."/>
            <person name="Dolan L."/>
            <person name="Dorantes-Acosta A.E."/>
            <person name="Eklund D.M."/>
            <person name="Florent S.N."/>
            <person name="Flores-Sandoval E."/>
            <person name="Fujiyama A."/>
            <person name="Fukuzawa H."/>
            <person name="Galik B."/>
            <person name="Grimanelli D."/>
            <person name="Grimwood J."/>
            <person name="Grossniklaus U."/>
            <person name="Hamada T."/>
            <person name="Haseloff J."/>
            <person name="Hetherington A.J."/>
            <person name="Higo A."/>
            <person name="Hirakawa Y."/>
            <person name="Hundley H.N."/>
            <person name="Ikeda Y."/>
            <person name="Inoue K."/>
            <person name="Inoue S.I."/>
            <person name="Ishida S."/>
            <person name="Jia Q."/>
            <person name="Kakita M."/>
            <person name="Kanazawa T."/>
            <person name="Kawai Y."/>
            <person name="Kawashima T."/>
            <person name="Kennedy M."/>
            <person name="Kinose K."/>
            <person name="Kinoshita T."/>
            <person name="Kohara Y."/>
            <person name="Koide E."/>
            <person name="Komatsu K."/>
            <person name="Kopischke S."/>
            <person name="Kubo M."/>
            <person name="Kyozuka J."/>
            <person name="Lagercrantz U."/>
            <person name="Lin S.S."/>
            <person name="Lindquist E."/>
            <person name="Lipzen A.M."/>
            <person name="Lu C.W."/>
            <person name="De Luna E."/>
            <person name="Martienssen R.A."/>
            <person name="Minamino N."/>
            <person name="Mizutani M."/>
            <person name="Mizutani M."/>
            <person name="Mochizuki N."/>
            <person name="Monte I."/>
            <person name="Mosher R."/>
            <person name="Nagasaki H."/>
            <person name="Nakagami H."/>
            <person name="Naramoto S."/>
            <person name="Nishitani K."/>
            <person name="Ohtani M."/>
            <person name="Okamoto T."/>
            <person name="Okumura M."/>
            <person name="Phillips J."/>
            <person name="Pollak B."/>
            <person name="Reinders A."/>
            <person name="Rovekamp M."/>
            <person name="Sano R."/>
            <person name="Sawa S."/>
            <person name="Schmid M.W."/>
            <person name="Shirakawa M."/>
            <person name="Solano R."/>
            <person name="Spunde A."/>
            <person name="Suetsugu N."/>
            <person name="Sugano S."/>
            <person name="Sugiyama A."/>
            <person name="Sun R."/>
            <person name="Suzuki Y."/>
            <person name="Takenaka M."/>
            <person name="Takezawa D."/>
            <person name="Tomogane H."/>
            <person name="Tsuzuki M."/>
            <person name="Ueda T."/>
            <person name="Umeda M."/>
            <person name="Ward J.M."/>
            <person name="Watanabe Y."/>
            <person name="Yazaki K."/>
            <person name="Yokoyama R."/>
            <person name="Yoshitake Y."/>
            <person name="Yotsui I."/>
            <person name="Zachgo S."/>
            <person name="Schmutz J."/>
        </authorList>
    </citation>
    <scope>NUCLEOTIDE SEQUENCE [LARGE SCALE GENOMIC DNA]</scope>
    <source>
        <strain evidence="17">Tak-1</strain>
    </source>
</reference>
<dbReference type="Pfam" id="PF00069">
    <property type="entry name" value="Pkinase"/>
    <property type="match status" value="2"/>
</dbReference>
<dbReference type="Pfam" id="PF00433">
    <property type="entry name" value="Pkinase_C"/>
    <property type="match status" value="1"/>
</dbReference>
<dbReference type="InterPro" id="IPR008271">
    <property type="entry name" value="Ser/Thr_kinase_AS"/>
</dbReference>
<dbReference type="InterPro" id="IPR050839">
    <property type="entry name" value="Rho-assoc_Ser/Thr_Kinase"/>
</dbReference>
<feature type="binding site" evidence="11">
    <location>
        <position position="166"/>
    </location>
    <ligand>
        <name>ATP</name>
        <dbReference type="ChEBI" id="CHEBI:30616"/>
    </ligand>
</feature>
<feature type="compositionally biased region" description="Low complexity" evidence="13">
    <location>
        <begin position="475"/>
        <end position="488"/>
    </location>
</feature>
<comment type="catalytic activity">
    <reaction evidence="10">
        <text>L-seryl-[protein] + ATP = O-phospho-L-seryl-[protein] + ADP + H(+)</text>
        <dbReference type="Rhea" id="RHEA:17989"/>
        <dbReference type="Rhea" id="RHEA-COMP:9863"/>
        <dbReference type="Rhea" id="RHEA-COMP:11604"/>
        <dbReference type="ChEBI" id="CHEBI:15378"/>
        <dbReference type="ChEBI" id="CHEBI:29999"/>
        <dbReference type="ChEBI" id="CHEBI:30616"/>
        <dbReference type="ChEBI" id="CHEBI:83421"/>
        <dbReference type="ChEBI" id="CHEBI:456216"/>
        <dbReference type="EC" id="2.7.11.1"/>
    </reaction>
</comment>
<dbReference type="InterPro" id="IPR017892">
    <property type="entry name" value="Pkinase_C"/>
</dbReference>
<feature type="region of interest" description="Disordered" evidence="13">
    <location>
        <begin position="521"/>
        <end position="594"/>
    </location>
</feature>
<dbReference type="FunFam" id="1.10.510.10:FF:000106">
    <property type="entry name" value="Non-specific serine/threonine protein kinase"/>
    <property type="match status" value="1"/>
</dbReference>